<dbReference type="SMART" id="SM00331">
    <property type="entry name" value="PP2C_SIG"/>
    <property type="match status" value="1"/>
</dbReference>
<dbReference type="InterPro" id="IPR046342">
    <property type="entry name" value="CBS_dom_sf"/>
</dbReference>
<dbReference type="HOGENOM" id="CLU_694159_0_0_4"/>
<reference evidence="3 4" key="1">
    <citation type="submission" date="2010-04" db="EMBL/GenBank/DDBJ databases">
        <title>The genome of Herbaspirillum seropedicae SmR1, an endophytic, nitrogen-fixing, plant-growth promoting beta-Proteobacteria.</title>
        <authorList>
            <person name="Pedrosa F.O."/>
            <person name="Monteiro R.A."/>
            <person name="Wassem R."/>
            <person name="Cruz L.M."/>
            <person name="Ayub R.A."/>
            <person name="Colauto N.B."/>
            <person name="Fernandez M.A."/>
            <person name="Fungaro M.H.P."/>
            <person name="Grisard E.C."/>
            <person name="Hungria M."/>
            <person name="Madeira H.M.F."/>
            <person name="Nodari R.O."/>
            <person name="Osaku C.A."/>
            <person name="Petzl-Erler M.L."/>
            <person name="Terenzi H."/>
            <person name="Vieira L.G.E."/>
            <person name="Almeida M.I.M."/>
            <person name="Alves L.R."/>
            <person name="Arantes O.M.N."/>
            <person name="Balsanelli E."/>
            <person name="Barcellos F.G."/>
            <person name="Baura V.A."/>
            <person name="Binde D.R."/>
            <person name="Campo R.J."/>
            <person name="Chubatsu L.S."/>
            <person name="Chueire L.M.O."/>
            <person name="Ciferri R.R."/>
            <person name="Correa L.C."/>
            <person name="da Conceicao Silva J.L."/>
            <person name="Dabul A.N.G."/>
            <person name="Dambros B.P."/>
            <person name="Faoro H."/>
            <person name="Favetti A."/>
            <person name="Friedermann G."/>
            <person name="Furlaneto M.C."/>
            <person name="Gasques L.S."/>
            <person name="Gimenes C.C.T."/>
            <person name="Gioppo N.M.R."/>
            <person name="Glienke-Blanco C."/>
            <person name="Godoy L.P."/>
            <person name="Guerra M.P."/>
            <person name="Karp S."/>
            <person name="Kava-Cordeiro V."/>
            <person name="Margarido V.P."/>
            <person name="Mathioni S.M."/>
            <person name="Menck-Soares M.A."/>
            <person name="Murace N.K."/>
            <person name="Nicolas M.F."/>
            <person name="Oliveira C.E.C."/>
            <person name="Pagnan N.A.B."/>
            <person name="Pamphile J.A."/>
            <person name="Patussi E.V."/>
            <person name="Pereira L.F.P."/>
            <person name="Pereira-Ferrari L."/>
            <person name="Pinto F.G.S."/>
            <person name="Precoma C."/>
            <person name="Prioli A.J."/>
            <person name="Prioli S.M.A.P."/>
            <person name="Raittz R.T."/>
            <person name="Ramos H.J.O."/>
            <person name="Ribeiro E.M.S.F."/>
            <person name="Rigo L.U."/>
            <person name="Rocha C.L.M.S.C."/>
            <person name="Rocha S.N."/>
            <person name="Santos K."/>
            <person name="Satori D."/>
            <person name="Silva A.G."/>
            <person name="Simao R.C.G."/>
            <person name="Soares M.A.M."/>
            <person name="Souza E.M."/>
            <person name="Steffens M.B.R."/>
            <person name="Steindel M."/>
            <person name="Tadra-Sfeir M.Z."/>
            <person name="Takahashi E.K."/>
            <person name="Torres R.A."/>
            <person name="Valle J.S."/>
            <person name="Vernal J.I."/>
            <person name="Vilas-Boas L.A."/>
            <person name="Watanabe M.A.E."/>
            <person name="Weiss V.A."/>
            <person name="Yates M.A."/>
            <person name="Souza E.M."/>
        </authorList>
    </citation>
    <scope>NUCLEOTIDE SEQUENCE [LARGE SCALE GENOMIC DNA]</scope>
    <source>
        <strain evidence="3 4">SmR1</strain>
    </source>
</reference>
<dbReference type="SUPFAM" id="SSF81606">
    <property type="entry name" value="PP2C-like"/>
    <property type="match status" value="1"/>
</dbReference>
<dbReference type="InterPro" id="IPR052016">
    <property type="entry name" value="Bact_Sigma-Reg"/>
</dbReference>
<dbReference type="Proteomes" id="UP000000329">
    <property type="component" value="Chromosome"/>
</dbReference>
<keyword evidence="4" id="KW-1185">Reference proteome</keyword>
<dbReference type="InterPro" id="IPR000644">
    <property type="entry name" value="CBS_dom"/>
</dbReference>
<protein>
    <submittedName>
        <fullName evidence="3">Serine phosphatase, regulator of sigma subunit, protein</fullName>
        <ecNumber evidence="3">3.1.3.3</ecNumber>
    </submittedName>
</protein>
<name>D8IR93_HERSS</name>
<dbReference type="eggNOG" id="COG2208">
    <property type="taxonomic scope" value="Bacteria"/>
</dbReference>
<evidence type="ECO:0000313" key="3">
    <source>
        <dbReference type="EMBL" id="ADJ65219.1"/>
    </source>
</evidence>
<dbReference type="STRING" id="757424.Hsero_3741"/>
<evidence type="ECO:0000313" key="4">
    <source>
        <dbReference type="Proteomes" id="UP000000329"/>
    </source>
</evidence>
<dbReference type="SUPFAM" id="SSF54631">
    <property type="entry name" value="CBS-domain pair"/>
    <property type="match status" value="1"/>
</dbReference>
<dbReference type="Gene3D" id="3.60.40.10">
    <property type="entry name" value="PPM-type phosphatase domain"/>
    <property type="match status" value="1"/>
</dbReference>
<evidence type="ECO:0000256" key="1">
    <source>
        <dbReference type="ARBA" id="ARBA00022801"/>
    </source>
</evidence>
<accession>D8IR93</accession>
<dbReference type="InterPro" id="IPR036457">
    <property type="entry name" value="PPM-type-like_dom_sf"/>
</dbReference>
<dbReference type="InterPro" id="IPR001932">
    <property type="entry name" value="PPM-type_phosphatase-like_dom"/>
</dbReference>
<dbReference type="KEGG" id="hse:Hsero_3741"/>
<feature type="domain" description="PPM-type phosphatase" evidence="2">
    <location>
        <begin position="182"/>
        <end position="410"/>
    </location>
</feature>
<dbReference type="eggNOG" id="COG0517">
    <property type="taxonomic scope" value="Bacteria"/>
</dbReference>
<sequence length="422" mass="46503">MESHFSLTPATGSKLFQPTAGALAVQVPVVQFDQNNAAVLEIFDQHKELVSLPVVEQQRPIGLISRHIFMSQMSKPYHRELYERKSCIAFMDKDPLIVDADTPIETLGALAVASGDKTLADGFMIVEQGQLNGLGSGLALMRELVDLQVEKNRQVMQSIDYASVIQRAMLSASRAAMGAALQDACLIWEPRDVVGGDFYHFEEHPQGWFAAVADCTGHGVPGAFLTLIASSALKQALELHGPRDPARLMQEVNRSMKRVLGQHGAQDKPSESDDGMDACFFWFDSASRTLTCANAKMALFLLPAADEQVQTVEGKRVGLGYVDTPEDMQWTNHCLPVADGDMVFVCTDGIIDQIGGAKHIAFGKQRLRRTLLEYRRLPLAELGRTLMDVHRDYQGAQRRRDDISFFGARIGGVFSSQHEVQA</sequence>
<dbReference type="Pfam" id="PF07228">
    <property type="entry name" value="SpoIIE"/>
    <property type="match status" value="1"/>
</dbReference>
<evidence type="ECO:0000259" key="2">
    <source>
        <dbReference type="SMART" id="SM00331"/>
    </source>
</evidence>
<dbReference type="RefSeq" id="WP_013235681.1">
    <property type="nucleotide sequence ID" value="NC_014323.1"/>
</dbReference>
<gene>
    <name evidence="3" type="primary">rsbU</name>
    <name evidence="3" type="ordered locus">Hsero_3741</name>
</gene>
<dbReference type="PANTHER" id="PTHR43156:SF9">
    <property type="entry name" value="HAMP DOMAIN-CONTAINING PROTEIN"/>
    <property type="match status" value="1"/>
</dbReference>
<dbReference type="Pfam" id="PF00571">
    <property type="entry name" value="CBS"/>
    <property type="match status" value="1"/>
</dbReference>
<dbReference type="GO" id="GO:0016791">
    <property type="term" value="F:phosphatase activity"/>
    <property type="evidence" value="ECO:0007669"/>
    <property type="project" value="TreeGrafter"/>
</dbReference>
<organism evidence="3 4">
    <name type="scientific">Herbaspirillum seropedicae (strain SmR1)</name>
    <dbReference type="NCBI Taxonomy" id="757424"/>
    <lineage>
        <taxon>Bacteria</taxon>
        <taxon>Pseudomonadati</taxon>
        <taxon>Pseudomonadota</taxon>
        <taxon>Betaproteobacteria</taxon>
        <taxon>Burkholderiales</taxon>
        <taxon>Oxalobacteraceae</taxon>
        <taxon>Herbaspirillum</taxon>
    </lineage>
</organism>
<proteinExistence type="predicted"/>
<dbReference type="PANTHER" id="PTHR43156">
    <property type="entry name" value="STAGE II SPORULATION PROTEIN E-RELATED"/>
    <property type="match status" value="1"/>
</dbReference>
<dbReference type="EC" id="3.1.3.3" evidence="3"/>
<keyword evidence="1 3" id="KW-0378">Hydrolase</keyword>
<dbReference type="CDD" id="cd04598">
    <property type="entry name" value="CBS_pair_GGDEF_EAL"/>
    <property type="match status" value="1"/>
</dbReference>
<dbReference type="EMBL" id="CP002039">
    <property type="protein sequence ID" value="ADJ65219.1"/>
    <property type="molecule type" value="Genomic_DNA"/>
</dbReference>
<dbReference type="GeneID" id="29392727"/>
<dbReference type="AlphaFoldDB" id="D8IR93"/>